<dbReference type="EMBL" id="UHJA01000001">
    <property type="protein sequence ID" value="SUP75702.1"/>
    <property type="molecule type" value="Genomic_DNA"/>
</dbReference>
<dbReference type="CDD" id="cd07042">
    <property type="entry name" value="STAS_SulP_like_sulfate_transporter"/>
    <property type="match status" value="1"/>
</dbReference>
<dbReference type="InterPro" id="IPR018045">
    <property type="entry name" value="S04_transporter_CS"/>
</dbReference>
<feature type="transmembrane region" description="Helical" evidence="5">
    <location>
        <begin position="280"/>
        <end position="303"/>
    </location>
</feature>
<keyword evidence="3 5" id="KW-1133">Transmembrane helix</keyword>
<dbReference type="Gene3D" id="3.30.750.24">
    <property type="entry name" value="STAS domain"/>
    <property type="match status" value="1"/>
</dbReference>
<dbReference type="GO" id="GO:0008271">
    <property type="term" value="F:secondary active sulfate transmembrane transporter activity"/>
    <property type="evidence" value="ECO:0007669"/>
    <property type="project" value="InterPro"/>
</dbReference>
<dbReference type="GO" id="GO:0016020">
    <property type="term" value="C:membrane"/>
    <property type="evidence" value="ECO:0007669"/>
    <property type="project" value="UniProtKB-SubCell"/>
</dbReference>
<organism evidence="7 8">
    <name type="scientific">Yersinia frederiksenii</name>
    <dbReference type="NCBI Taxonomy" id="29484"/>
    <lineage>
        <taxon>Bacteria</taxon>
        <taxon>Pseudomonadati</taxon>
        <taxon>Pseudomonadota</taxon>
        <taxon>Gammaproteobacteria</taxon>
        <taxon>Enterobacterales</taxon>
        <taxon>Yersiniaceae</taxon>
        <taxon>Yersinia</taxon>
    </lineage>
</organism>
<dbReference type="InterPro" id="IPR002645">
    <property type="entry name" value="STAS_dom"/>
</dbReference>
<dbReference type="AlphaFoldDB" id="A0A380PR19"/>
<protein>
    <submittedName>
        <fullName evidence="7">Putative sulfate transporter YchM</fullName>
    </submittedName>
</protein>
<evidence type="ECO:0000256" key="5">
    <source>
        <dbReference type="SAM" id="Phobius"/>
    </source>
</evidence>
<dbReference type="PROSITE" id="PS50801">
    <property type="entry name" value="STAS"/>
    <property type="match status" value="1"/>
</dbReference>
<reference evidence="7 8" key="1">
    <citation type="submission" date="2018-06" db="EMBL/GenBank/DDBJ databases">
        <authorList>
            <consortium name="Pathogen Informatics"/>
            <person name="Doyle S."/>
        </authorList>
    </citation>
    <scope>NUCLEOTIDE SEQUENCE [LARGE SCALE GENOMIC DNA]</scope>
    <source>
        <strain evidence="7 8">NCTC11470</strain>
    </source>
</reference>
<dbReference type="RefSeq" id="WP_032913186.1">
    <property type="nucleotide sequence ID" value="NZ_CABHXP010000320.1"/>
</dbReference>
<proteinExistence type="predicted"/>
<evidence type="ECO:0000259" key="6">
    <source>
        <dbReference type="PROSITE" id="PS50801"/>
    </source>
</evidence>
<dbReference type="NCBIfam" id="NF008660">
    <property type="entry name" value="PRK11660.1"/>
    <property type="match status" value="1"/>
</dbReference>
<evidence type="ECO:0000313" key="8">
    <source>
        <dbReference type="Proteomes" id="UP000254835"/>
    </source>
</evidence>
<evidence type="ECO:0000256" key="1">
    <source>
        <dbReference type="ARBA" id="ARBA00004141"/>
    </source>
</evidence>
<dbReference type="Pfam" id="PF01740">
    <property type="entry name" value="STAS"/>
    <property type="match status" value="1"/>
</dbReference>
<feature type="transmembrane region" description="Helical" evidence="5">
    <location>
        <begin position="181"/>
        <end position="199"/>
    </location>
</feature>
<dbReference type="InterPro" id="IPR001902">
    <property type="entry name" value="SLC26A/SulP_fam"/>
</dbReference>
<dbReference type="InterPro" id="IPR036513">
    <property type="entry name" value="STAS_dom_sf"/>
</dbReference>
<feature type="transmembrane region" description="Helical" evidence="5">
    <location>
        <begin position="100"/>
        <end position="118"/>
    </location>
</feature>
<dbReference type="NCBIfam" id="TIGR00815">
    <property type="entry name" value="sulP"/>
    <property type="match status" value="1"/>
</dbReference>
<dbReference type="GeneID" id="57907056"/>
<evidence type="ECO:0000256" key="3">
    <source>
        <dbReference type="ARBA" id="ARBA00022989"/>
    </source>
</evidence>
<sequence>MKTHGINGIRPFSALIDACWREKYTFQRLIKDIIAGVTVGIIAIPLAMALAIASGVPPQYGLYTSAIAGIVIAVSGGSRYSVSGPTAAFVVILYPVSQQFGLAGLLLATLISGIFLLCMGLGRLGRLIEYIPLSVTLGFTSGIGITIATMQVKDFFGLHMEEVPENYVGKVTALAQSLPTINVSDTLIATVTLMVLILWPRLKLKLPGHLPALVAGTAVMGLLSLFDHQVATIGSRFGYLLADGTQGHGIPPILPQFVLPWHLPAANGQEFVLNWATLSALLPAAFSMAMLGAIESLLCAVVLDGMTGQKHHSNSELVGQGLGNMVAPFFGGITATAAIARSAANVRAGATSPVSAIVHALLVLLALLVLAPMLSYLPLAAMASLLLIVAWNMSEAHKVVDLLRRGPKDDIIVMLLCMSLTVLFDMVIAITVGIVLASLLFMRRIARMTRLSEIPAELNEHTLILRVNGPLFFAAAERIFSELLSRSEHYETIILQWDAVPVLDAGGLNAFLRFTEALNENQQLIITDIPFQPLKTLARARVQPIEGKLSFYGSLPEALDVLRAKAESV</sequence>
<feature type="transmembrane region" description="Helical" evidence="5">
    <location>
        <begin position="411"/>
        <end position="441"/>
    </location>
</feature>
<accession>A0A380PR19</accession>
<dbReference type="PANTHER" id="PTHR11814">
    <property type="entry name" value="SULFATE TRANSPORTER"/>
    <property type="match status" value="1"/>
</dbReference>
<evidence type="ECO:0000313" key="7">
    <source>
        <dbReference type="EMBL" id="SUP75702.1"/>
    </source>
</evidence>
<evidence type="ECO:0000256" key="4">
    <source>
        <dbReference type="ARBA" id="ARBA00023136"/>
    </source>
</evidence>
<feature type="transmembrane region" description="Helical" evidence="5">
    <location>
        <begin position="33"/>
        <end position="53"/>
    </location>
</feature>
<comment type="subcellular location">
    <subcellularLocation>
        <location evidence="1">Membrane</location>
        <topology evidence="1">Multi-pass membrane protein</topology>
    </subcellularLocation>
</comment>
<dbReference type="Proteomes" id="UP000254835">
    <property type="component" value="Unassembled WGS sequence"/>
</dbReference>
<dbReference type="SUPFAM" id="SSF52091">
    <property type="entry name" value="SpoIIaa-like"/>
    <property type="match status" value="1"/>
</dbReference>
<dbReference type="PROSITE" id="PS01130">
    <property type="entry name" value="SLC26A"/>
    <property type="match status" value="1"/>
</dbReference>
<dbReference type="Pfam" id="PF00916">
    <property type="entry name" value="Sulfate_transp"/>
    <property type="match status" value="1"/>
</dbReference>
<evidence type="ECO:0000256" key="2">
    <source>
        <dbReference type="ARBA" id="ARBA00022692"/>
    </source>
</evidence>
<feature type="transmembrane region" description="Helical" evidence="5">
    <location>
        <begin position="130"/>
        <end position="150"/>
    </location>
</feature>
<name>A0A380PR19_YERFR</name>
<gene>
    <name evidence="7" type="primary">ychM</name>
    <name evidence="7" type="ORF">NCTC11470_00721</name>
</gene>
<dbReference type="InterPro" id="IPR011547">
    <property type="entry name" value="SLC26A/SulP_dom"/>
</dbReference>
<keyword evidence="2 5" id="KW-0812">Transmembrane</keyword>
<dbReference type="OrthoDB" id="9769739at2"/>
<feature type="domain" description="STAS" evidence="6">
    <location>
        <begin position="452"/>
        <end position="562"/>
    </location>
</feature>
<feature type="transmembrane region" description="Helical" evidence="5">
    <location>
        <begin position="361"/>
        <end position="391"/>
    </location>
</feature>
<keyword evidence="4 5" id="KW-0472">Membrane</keyword>